<dbReference type="Proteomes" id="UP000688137">
    <property type="component" value="Unassembled WGS sequence"/>
</dbReference>
<organism evidence="1 2">
    <name type="scientific">Paramecium primaurelia</name>
    <dbReference type="NCBI Taxonomy" id="5886"/>
    <lineage>
        <taxon>Eukaryota</taxon>
        <taxon>Sar</taxon>
        <taxon>Alveolata</taxon>
        <taxon>Ciliophora</taxon>
        <taxon>Intramacronucleata</taxon>
        <taxon>Oligohymenophorea</taxon>
        <taxon>Peniculida</taxon>
        <taxon>Parameciidae</taxon>
        <taxon>Paramecium</taxon>
    </lineage>
</organism>
<evidence type="ECO:0000313" key="1">
    <source>
        <dbReference type="EMBL" id="CAD8059842.1"/>
    </source>
</evidence>
<sequence>MNSESSSSARPKKYDKISDEERCLIMDLKSQGVSCQEIARQLDKNLKTIQSVQDYEKKSEYRDFKEAVTQYGIDCLLQNTSIKSMNEKKLRKLIIKTVKEVIPPKNASMFGHLIPANKKNSNKRRIIDQIVDNILDIIQKYLKSGELPNLSYNRSPSKSDTLYQDCSNQSYSTNNIIQEDSQALHSHSIYDDCNHEFLTYDYIDQDVAEMIVEFENSSLNFSNNDRFEKYIEEFSSPYFSN</sequence>
<name>A0A8S1L306_PARPR</name>
<accession>A0A8S1L306</accession>
<dbReference type="EMBL" id="CAJJDM010000028">
    <property type="protein sequence ID" value="CAD8059842.1"/>
    <property type="molecule type" value="Genomic_DNA"/>
</dbReference>
<proteinExistence type="predicted"/>
<evidence type="ECO:0000313" key="2">
    <source>
        <dbReference type="Proteomes" id="UP000688137"/>
    </source>
</evidence>
<protein>
    <submittedName>
        <fullName evidence="1">Uncharacterized protein</fullName>
    </submittedName>
</protein>
<comment type="caution">
    <text evidence="1">The sequence shown here is derived from an EMBL/GenBank/DDBJ whole genome shotgun (WGS) entry which is preliminary data.</text>
</comment>
<keyword evidence="2" id="KW-1185">Reference proteome</keyword>
<dbReference type="AlphaFoldDB" id="A0A8S1L306"/>
<dbReference type="OMA" id="NSMFAHL"/>
<gene>
    <name evidence="1" type="ORF">PPRIM_AZ9-3.1.T0290194</name>
</gene>
<reference evidence="1" key="1">
    <citation type="submission" date="2021-01" db="EMBL/GenBank/DDBJ databases">
        <authorList>
            <consortium name="Genoscope - CEA"/>
            <person name="William W."/>
        </authorList>
    </citation>
    <scope>NUCLEOTIDE SEQUENCE</scope>
</reference>